<dbReference type="InterPro" id="IPR003594">
    <property type="entry name" value="HATPase_dom"/>
</dbReference>
<dbReference type="Pfam" id="PF02518">
    <property type="entry name" value="HATPase_c"/>
    <property type="match status" value="1"/>
</dbReference>
<dbReference type="InterPro" id="IPR005467">
    <property type="entry name" value="His_kinase_dom"/>
</dbReference>
<dbReference type="SUPFAM" id="SSF47384">
    <property type="entry name" value="Homodimeric domain of signal transducing histidine kinase"/>
    <property type="match status" value="1"/>
</dbReference>
<reference evidence="9 10" key="1">
    <citation type="submission" date="2016-10" db="EMBL/GenBank/DDBJ databases">
        <title>Genome sequence of a sulfur-reducing bacterium Desulfurobacterium indicum K6013.</title>
        <authorList>
            <person name="Cao J."/>
            <person name="Shao Z."/>
            <person name="Alain K."/>
            <person name="Jebbar M."/>
        </authorList>
    </citation>
    <scope>NUCLEOTIDE SEQUENCE [LARGE SCALE GENOMIC DNA]</scope>
    <source>
        <strain evidence="9 10">K6013</strain>
    </source>
</reference>
<evidence type="ECO:0000256" key="6">
    <source>
        <dbReference type="ARBA" id="ARBA00023012"/>
    </source>
</evidence>
<dbReference type="SMART" id="SM00387">
    <property type="entry name" value="HATPase_c"/>
    <property type="match status" value="1"/>
</dbReference>
<protein>
    <recommendedName>
        <fullName evidence="2">histidine kinase</fullName>
        <ecNumber evidence="2">2.7.13.3</ecNumber>
    </recommendedName>
</protein>
<evidence type="ECO:0000313" key="10">
    <source>
        <dbReference type="Proteomes" id="UP000187408"/>
    </source>
</evidence>
<keyword evidence="7" id="KW-1133">Transmembrane helix</keyword>
<keyword evidence="4" id="KW-0808">Transferase</keyword>
<keyword evidence="10" id="KW-1185">Reference proteome</keyword>
<keyword evidence="3" id="KW-0597">Phosphoprotein</keyword>
<evidence type="ECO:0000256" key="3">
    <source>
        <dbReference type="ARBA" id="ARBA00022553"/>
    </source>
</evidence>
<dbReference type="Gene3D" id="3.30.565.10">
    <property type="entry name" value="Histidine kinase-like ATPase, C-terminal domain"/>
    <property type="match status" value="1"/>
</dbReference>
<evidence type="ECO:0000256" key="1">
    <source>
        <dbReference type="ARBA" id="ARBA00000085"/>
    </source>
</evidence>
<dbReference type="InterPro" id="IPR050736">
    <property type="entry name" value="Sensor_HK_Regulatory"/>
</dbReference>
<dbReference type="InterPro" id="IPR036097">
    <property type="entry name" value="HisK_dim/P_sf"/>
</dbReference>
<dbReference type="InterPro" id="IPR003661">
    <property type="entry name" value="HisK_dim/P_dom"/>
</dbReference>
<evidence type="ECO:0000259" key="8">
    <source>
        <dbReference type="PROSITE" id="PS50109"/>
    </source>
</evidence>
<evidence type="ECO:0000313" key="9">
    <source>
        <dbReference type="EMBL" id="OMH40627.1"/>
    </source>
</evidence>
<accession>A0A1R1MLG0</accession>
<dbReference type="PRINTS" id="PR00344">
    <property type="entry name" value="BCTRLSENSOR"/>
</dbReference>
<evidence type="ECO:0000256" key="2">
    <source>
        <dbReference type="ARBA" id="ARBA00012438"/>
    </source>
</evidence>
<dbReference type="PANTHER" id="PTHR43711">
    <property type="entry name" value="TWO-COMPONENT HISTIDINE KINASE"/>
    <property type="match status" value="1"/>
</dbReference>
<dbReference type="PROSITE" id="PS50109">
    <property type="entry name" value="HIS_KIN"/>
    <property type="match status" value="1"/>
</dbReference>
<keyword evidence="6" id="KW-0902">Two-component regulatory system</keyword>
<dbReference type="InterPro" id="IPR004358">
    <property type="entry name" value="Sig_transdc_His_kin-like_C"/>
</dbReference>
<evidence type="ECO:0000256" key="7">
    <source>
        <dbReference type="SAM" id="Phobius"/>
    </source>
</evidence>
<feature type="transmembrane region" description="Helical" evidence="7">
    <location>
        <begin position="20"/>
        <end position="39"/>
    </location>
</feature>
<dbReference type="PANTHER" id="PTHR43711:SF28">
    <property type="entry name" value="SENSOR HISTIDINE KINASE YXDK"/>
    <property type="match status" value="1"/>
</dbReference>
<name>A0A1R1MLG0_9BACT</name>
<dbReference type="STRING" id="1914305.BLW93_04335"/>
<dbReference type="SUPFAM" id="SSF55874">
    <property type="entry name" value="ATPase domain of HSP90 chaperone/DNA topoisomerase II/histidine kinase"/>
    <property type="match status" value="1"/>
</dbReference>
<keyword evidence="7" id="KW-0812">Transmembrane</keyword>
<dbReference type="OrthoDB" id="1931120at2"/>
<feature type="transmembrane region" description="Helical" evidence="7">
    <location>
        <begin position="45"/>
        <end position="67"/>
    </location>
</feature>
<proteinExistence type="predicted"/>
<dbReference type="EC" id="2.7.13.3" evidence="2"/>
<organism evidence="9 10">
    <name type="scientific">Desulfurobacterium indicum</name>
    <dbReference type="NCBI Taxonomy" id="1914305"/>
    <lineage>
        <taxon>Bacteria</taxon>
        <taxon>Pseudomonadati</taxon>
        <taxon>Aquificota</taxon>
        <taxon>Aquificia</taxon>
        <taxon>Desulfurobacteriales</taxon>
        <taxon>Desulfurobacteriaceae</taxon>
        <taxon>Desulfurobacterium</taxon>
    </lineage>
</organism>
<keyword evidence="7" id="KW-0472">Membrane</keyword>
<dbReference type="Proteomes" id="UP000187408">
    <property type="component" value="Unassembled WGS sequence"/>
</dbReference>
<dbReference type="Pfam" id="PF00512">
    <property type="entry name" value="HisKA"/>
    <property type="match status" value="1"/>
</dbReference>
<feature type="transmembrane region" description="Helical" evidence="7">
    <location>
        <begin position="90"/>
        <end position="111"/>
    </location>
</feature>
<dbReference type="EMBL" id="MOEN01000012">
    <property type="protein sequence ID" value="OMH40627.1"/>
    <property type="molecule type" value="Genomic_DNA"/>
</dbReference>
<comment type="caution">
    <text evidence="9">The sequence shown here is derived from an EMBL/GenBank/DDBJ whole genome shotgun (WGS) entry which is preliminary data.</text>
</comment>
<dbReference type="CDD" id="cd00082">
    <property type="entry name" value="HisKA"/>
    <property type="match status" value="1"/>
</dbReference>
<dbReference type="GO" id="GO:0000155">
    <property type="term" value="F:phosphorelay sensor kinase activity"/>
    <property type="evidence" value="ECO:0007669"/>
    <property type="project" value="InterPro"/>
</dbReference>
<dbReference type="SMART" id="SM00388">
    <property type="entry name" value="HisKA"/>
    <property type="match status" value="1"/>
</dbReference>
<evidence type="ECO:0000256" key="5">
    <source>
        <dbReference type="ARBA" id="ARBA00022777"/>
    </source>
</evidence>
<comment type="catalytic activity">
    <reaction evidence="1">
        <text>ATP + protein L-histidine = ADP + protein N-phospho-L-histidine.</text>
        <dbReference type="EC" id="2.7.13.3"/>
    </reaction>
</comment>
<feature type="domain" description="Histidine kinase" evidence="8">
    <location>
        <begin position="196"/>
        <end position="396"/>
    </location>
</feature>
<sequence length="406" mass="46917">MKKNSKKLAFWKDFFLYYKVSRFIFSSSLFLILISLSLWREGIVIYNVYSLGVIFLYSMVSLLSLFYKKENPYDFLLDIIFISALIKSNILYWDYIAILYLFPIFFASFFLESPLTVLFPIISLITYGITLYTTKMYTFQDLTIKLFLNGVAFFAIYVAGKTFAKKMINQTIYIAQLEEEKKKNEVFKRLYRISADLAHEIKNPLASIKAAVDLMAESETCNKKLLDLLKRETERLSSIINDFLMLSRPLDVQKTEVNIKEMVKQIVESIRYIYPEKKLKLIMPDKKFTITVPYKSLYSAISNIVKNAFEWSKNLVIISISYEKKILKICIEDDGPGIDSDSKEKIFEPFFTKKKDGTGLGLAIAKRVAIELGGRLTVTSSIYGGCKFCFEIPLENKEEQNESANS</sequence>
<gene>
    <name evidence="9" type="ORF">BLW93_04335</name>
</gene>
<dbReference type="AlphaFoldDB" id="A0A1R1MLG0"/>
<dbReference type="Gene3D" id="1.10.287.130">
    <property type="match status" value="1"/>
</dbReference>
<keyword evidence="5" id="KW-0418">Kinase</keyword>
<dbReference type="RefSeq" id="WP_076712884.1">
    <property type="nucleotide sequence ID" value="NZ_MOEN01000012.1"/>
</dbReference>
<feature type="transmembrane region" description="Helical" evidence="7">
    <location>
        <begin position="117"/>
        <end position="134"/>
    </location>
</feature>
<evidence type="ECO:0000256" key="4">
    <source>
        <dbReference type="ARBA" id="ARBA00022679"/>
    </source>
</evidence>
<dbReference type="InterPro" id="IPR036890">
    <property type="entry name" value="HATPase_C_sf"/>
</dbReference>
<feature type="transmembrane region" description="Helical" evidence="7">
    <location>
        <begin position="146"/>
        <end position="164"/>
    </location>
</feature>
<dbReference type="CDD" id="cd00075">
    <property type="entry name" value="HATPase"/>
    <property type="match status" value="1"/>
</dbReference>